<dbReference type="WBParaSite" id="TCNE_0000832001-mRNA-1">
    <property type="protein sequence ID" value="TCNE_0000832001-mRNA-1"/>
    <property type="gene ID" value="TCNE_0000832001"/>
</dbReference>
<dbReference type="InterPro" id="IPR055423">
    <property type="entry name" value="Ig_TMEM132_5th"/>
</dbReference>
<feature type="domain" description="Transmembrane protein TMEM132 sixth" evidence="10">
    <location>
        <begin position="626"/>
        <end position="739"/>
    </location>
</feature>
<evidence type="ECO:0000256" key="1">
    <source>
        <dbReference type="ARBA" id="ARBA00004479"/>
    </source>
</evidence>
<keyword evidence="12" id="KW-1185">Reference proteome</keyword>
<evidence type="ECO:0000259" key="9">
    <source>
        <dbReference type="Pfam" id="PF23486"/>
    </source>
</evidence>
<feature type="domain" description="Transmembrane protein family 132 fourth" evidence="8">
    <location>
        <begin position="397"/>
        <end position="488"/>
    </location>
</feature>
<dbReference type="Pfam" id="PF23487">
    <property type="entry name" value="Ig_TMEM132_6th"/>
    <property type="match status" value="1"/>
</dbReference>
<comment type="subcellular location">
    <subcellularLocation>
        <location evidence="1">Membrane</location>
        <topology evidence="1">Single-pass type I membrane protein</topology>
    </subcellularLocation>
</comment>
<gene>
    <name evidence="11" type="ORF">TCNE_LOCUS8320</name>
</gene>
<keyword evidence="4 7" id="KW-1133">Transmembrane helix</keyword>
<protein>
    <submittedName>
        <fullName evidence="13">TMEM132 domain-containing protein</fullName>
    </submittedName>
</protein>
<dbReference type="InterPro" id="IPR031437">
    <property type="entry name" value="Ig_TMEM132_4th"/>
</dbReference>
<keyword evidence="5 7" id="KW-0472">Membrane</keyword>
<accession>A0A183UIK0</accession>
<dbReference type="InterPro" id="IPR055424">
    <property type="entry name" value="Ig_TMEM132_6th"/>
</dbReference>
<evidence type="ECO:0000256" key="2">
    <source>
        <dbReference type="ARBA" id="ARBA00006166"/>
    </source>
</evidence>
<evidence type="ECO:0000313" key="13">
    <source>
        <dbReference type="WBParaSite" id="TCNE_0000832001-mRNA-1"/>
    </source>
</evidence>
<dbReference type="GO" id="GO:0016020">
    <property type="term" value="C:membrane"/>
    <property type="evidence" value="ECO:0007669"/>
    <property type="project" value="UniProtKB-SubCell"/>
</dbReference>
<keyword evidence="3 7" id="KW-0812">Transmembrane</keyword>
<reference evidence="13" key="1">
    <citation type="submission" date="2016-06" db="UniProtKB">
        <authorList>
            <consortium name="WormBaseParasite"/>
        </authorList>
    </citation>
    <scope>IDENTIFICATION</scope>
</reference>
<feature type="domain" description="Transmembrane protein TMEM132 fifth" evidence="9">
    <location>
        <begin position="492"/>
        <end position="625"/>
    </location>
</feature>
<evidence type="ECO:0000259" key="8">
    <source>
        <dbReference type="Pfam" id="PF16070"/>
    </source>
</evidence>
<comment type="similarity">
    <text evidence="2">Belongs to the TMEM132 family.</text>
</comment>
<evidence type="ECO:0000259" key="10">
    <source>
        <dbReference type="Pfam" id="PF23487"/>
    </source>
</evidence>
<organism evidence="12 13">
    <name type="scientific">Toxocara canis</name>
    <name type="common">Canine roundworm</name>
    <dbReference type="NCBI Taxonomy" id="6265"/>
    <lineage>
        <taxon>Eukaryota</taxon>
        <taxon>Metazoa</taxon>
        <taxon>Ecdysozoa</taxon>
        <taxon>Nematoda</taxon>
        <taxon>Chromadorea</taxon>
        <taxon>Rhabditida</taxon>
        <taxon>Spirurina</taxon>
        <taxon>Ascaridomorpha</taxon>
        <taxon>Ascaridoidea</taxon>
        <taxon>Toxocaridae</taxon>
        <taxon>Toxocara</taxon>
    </lineage>
</organism>
<reference evidence="11 12" key="2">
    <citation type="submission" date="2018-11" db="EMBL/GenBank/DDBJ databases">
        <authorList>
            <consortium name="Pathogen Informatics"/>
        </authorList>
    </citation>
    <scope>NUCLEOTIDE SEQUENCE [LARGE SCALE GENOMIC DNA]</scope>
</reference>
<feature type="transmembrane region" description="Helical" evidence="7">
    <location>
        <begin position="805"/>
        <end position="825"/>
    </location>
</feature>
<evidence type="ECO:0000313" key="11">
    <source>
        <dbReference type="EMBL" id="VDM39641.1"/>
    </source>
</evidence>
<name>A0A183UIK0_TOXCA</name>
<dbReference type="Proteomes" id="UP000050794">
    <property type="component" value="Unassembled WGS sequence"/>
</dbReference>
<evidence type="ECO:0000256" key="4">
    <source>
        <dbReference type="ARBA" id="ARBA00022989"/>
    </source>
</evidence>
<dbReference type="Pfam" id="PF23486">
    <property type="entry name" value="Ig_TMEM132_5th"/>
    <property type="match status" value="1"/>
</dbReference>
<proteinExistence type="inferred from homology"/>
<feature type="region of interest" description="Disordered" evidence="6">
    <location>
        <begin position="992"/>
        <end position="1016"/>
    </location>
</feature>
<evidence type="ECO:0000313" key="12">
    <source>
        <dbReference type="Proteomes" id="UP000050794"/>
    </source>
</evidence>
<evidence type="ECO:0000256" key="6">
    <source>
        <dbReference type="SAM" id="MobiDB-lite"/>
    </source>
</evidence>
<sequence length="1016" mass="113445">MANEDVRRAVNVVIKPNVVIGVHISIVPDRNAFVLFTPHQGTNQSKSLIYLQDQKIGVAIVKATPITVQSSFQTVSRAISAIHSSLSFQNGCPSSNEQSVVSCESGRRHFLPLSSIRNLECAITIKIASTVIPLERPYVDVIAVADVSELSYIRQALCVSTQLNFASSFAAPTSCTISPFDSPRHSCIIRTIVPFSWFPPQEGDQKQPIVLSHSVGSDCSSPRMAARRTKLYLSPPAGNYQSTELDKQANLYLVAKVSLHFRQLSIRTRSNVSFSVDSMTTVLAHLKFSESAMHLTAIQLRIWLDTRLEIISAASADPTMWSVRVESTDLPESHTTFTCHFTADEYLQTWDGYILMILMKMRTERSARSTFVEQDDTAEATVHWALQYILDQNSTHTDSNLINTAILSGHQTSMPMRVLTVSEGGLLTDVTANSHCISAESRVLKTSPTCSSVYVDGSELRGMAKIKVHVHYEAWTTSVELTVWYPKLPITVWISDPVLNAVRDWQIAVWKWLPQGRRKKEARQFGCTHKFQQAEVRILAAFQVGDERTGERIYLSGQRDTLFDVTAISADHVHSSNLGVVTIHRHEGRIFLNALRPGSARITVRSHTPNIDYGSAPVVVTEDMVSVHKITAEVVVDIDVGIMHAVEKPHEFLISSRIQNVLTHRYQHALLAYRVHYSDEQSIELSDVAMEEYMLNVWSGDERSLAVIQRSNHALVELIALDDAHDAVINAQLRSPPHCVDPDSAPIASQETLVRIRFDDTTRTSRNTFILSIVGVTITLIFHFPGEANTTITTDLKSRSWRLEALLAALIFVIVVIGVLHLLGYRGRRPLSEGYEKLVLPIITRLSSSGSCGKDENSHEWVWLSKAQIDSGSINSRYSQKSTVGMAENSMSSVDTNRSVSYRGSEISVFISPQPVVSVNNDTLGRHTTSWRDKPKVRMARNAMLDSSSEHNLSRYTNGSVMLARSEGEMRESWREMDARYPCRREESWRNTARSSRWSGSGPMPEYLSGLRESVA</sequence>
<dbReference type="Pfam" id="PF16070">
    <property type="entry name" value="Ig_TMEM132_4th"/>
    <property type="match status" value="1"/>
</dbReference>
<evidence type="ECO:0000256" key="5">
    <source>
        <dbReference type="ARBA" id="ARBA00023136"/>
    </source>
</evidence>
<dbReference type="InterPro" id="IPR026307">
    <property type="entry name" value="TMEM132"/>
</dbReference>
<feature type="transmembrane region" description="Helical" evidence="7">
    <location>
        <begin position="767"/>
        <end position="785"/>
    </location>
</feature>
<dbReference type="AlphaFoldDB" id="A0A183UIK0"/>
<dbReference type="PANTHER" id="PTHR13388:SF11">
    <property type="entry name" value="DETONATOR, ISOFORM E"/>
    <property type="match status" value="1"/>
</dbReference>
<evidence type="ECO:0000256" key="7">
    <source>
        <dbReference type="SAM" id="Phobius"/>
    </source>
</evidence>
<dbReference type="PANTHER" id="PTHR13388">
    <property type="entry name" value="DETONATOR, ISOFORM E"/>
    <property type="match status" value="1"/>
</dbReference>
<dbReference type="EMBL" id="UYWY01019876">
    <property type="protein sequence ID" value="VDM39641.1"/>
    <property type="molecule type" value="Genomic_DNA"/>
</dbReference>
<evidence type="ECO:0000256" key="3">
    <source>
        <dbReference type="ARBA" id="ARBA00022692"/>
    </source>
</evidence>